<dbReference type="InterPro" id="IPR037118">
    <property type="entry name" value="Val-tRNA_synth_C_sf"/>
</dbReference>
<sequence>MDSYNSDFEKDIYRFWEENGFFKPEINPDGEPFSVVIPPPNVTGALHIGHALNQTLQDIFARYKRMCGYSVLWLPGTDHAGIATQTMVERDLAKKGIKKDDIGRQAFIEKIWEWKNTYGNKIIDQIKRLGASCDFSRLRFTMDEGLSKAVKKAFVELYNAGYIYKGEYIINWCPSCHTALSDLEVEYEEEQSKLYYLKYFLEDSKDFLIVATTRPETLFGDTAVAVNPKDERYAHYVGKKVILPLVGRLIDIIEDNYVDMGFGSGVVKITPAHDPNDFEVGKRHNLDIVIAIDDYGRMTHNAPDLEGLDRFEARKITVEKLKEADLIYKIEDYTHSVGHCYRCNTVIEPYISKQWFVKTKDLAKKAIEVVENTSIKFIPKHWEKTYFEWMYNIRDWCISRQIWWGHRIPAYTCKQCGEVFVSENPINKCPKCAGELLQETDVLDTWFSSALWPFSTFGWPDNTDDLKRFYPTSLLVTGFDIIFFWVARMIMMGMFFMKDVPFRDVYIHALVRDKYGQKMSKTKGNVIDPLDVIDKYGADSLRFTLAILAAQGRDIKLSYDQIESYRRFMNKIWNAYRFIEINTKDFKPNRSIQVYSSASLWIKSRLSKTINQVAQSLDDYKFNEAAESLYQFVWHEFCDYYIEMSKAHINKDEYSDEVKQTLLEVFEQILRLLHPFAPFISEFLWQKIPIRSGQSIMIASFPKSNSQNDALEQEFDLLIELIKAMRILRSENSIATNKKINFYLKPLNKEVEKIVQSYKKYILLLANAKDLSIIEKDVPKSFIQPTKYGDIFLEAGQNVDVEGEILRLKKVIEKAQTSIDFLNKRLRNDEFVSKAPKELTEKSKQELQEAILIKDNAKKRIEQLERVL</sequence>
<feature type="coiled-coil region" evidence="11">
    <location>
        <begin position="805"/>
        <end position="867"/>
    </location>
</feature>
<evidence type="ECO:0000256" key="5">
    <source>
        <dbReference type="ARBA" id="ARBA00022741"/>
    </source>
</evidence>
<dbReference type="PANTHER" id="PTHR11946:SF93">
    <property type="entry name" value="VALINE--TRNA LIGASE, CHLOROPLASTIC_MITOCHONDRIAL 2"/>
    <property type="match status" value="1"/>
</dbReference>
<reference evidence="15 16" key="1">
    <citation type="journal article" date="2017" name="Front. Microbiol.">
        <title>Genome Sequence of Desulfurella amilsii Strain TR1 and Comparative Genomics of Desulfurellaceae Family.</title>
        <authorList>
            <person name="Florentino A.P."/>
            <person name="Stams A.J."/>
            <person name="Sanchez-Andrea I."/>
        </authorList>
    </citation>
    <scope>NUCLEOTIDE SEQUENCE [LARGE SCALE GENOMIC DNA]</scope>
    <source>
        <strain evidence="15 16">TR1</strain>
    </source>
</reference>
<dbReference type="FunFam" id="3.40.50.620:FF:000032">
    <property type="entry name" value="Valine--tRNA ligase"/>
    <property type="match status" value="1"/>
</dbReference>
<evidence type="ECO:0000256" key="6">
    <source>
        <dbReference type="ARBA" id="ARBA00022840"/>
    </source>
</evidence>
<evidence type="ECO:0000256" key="3">
    <source>
        <dbReference type="ARBA" id="ARBA00022490"/>
    </source>
</evidence>
<dbReference type="InterPro" id="IPR019499">
    <property type="entry name" value="Val-tRNA_synth_tRNA-bd"/>
</dbReference>
<feature type="short sequence motif" description="'KMSKS' region" evidence="11">
    <location>
        <begin position="518"/>
        <end position="522"/>
    </location>
</feature>
<dbReference type="GO" id="GO:0004832">
    <property type="term" value="F:valine-tRNA ligase activity"/>
    <property type="evidence" value="ECO:0007669"/>
    <property type="project" value="UniProtKB-UniRule"/>
</dbReference>
<dbReference type="STRING" id="1562698.DESAMIL20_2067"/>
<dbReference type="SUPFAM" id="SSF52374">
    <property type="entry name" value="Nucleotidylyl transferase"/>
    <property type="match status" value="1"/>
</dbReference>
<evidence type="ECO:0000256" key="2">
    <source>
        <dbReference type="ARBA" id="ARBA00011245"/>
    </source>
</evidence>
<dbReference type="Gene3D" id="1.10.730.10">
    <property type="entry name" value="Isoleucyl-tRNA Synthetase, Domain 1"/>
    <property type="match status" value="1"/>
</dbReference>
<feature type="short sequence motif" description="'HIGH' region" evidence="11">
    <location>
        <begin position="40"/>
        <end position="50"/>
    </location>
</feature>
<dbReference type="InterPro" id="IPR013155">
    <property type="entry name" value="M/V/L/I-tRNA-synth_anticd-bd"/>
</dbReference>
<evidence type="ECO:0000256" key="10">
    <source>
        <dbReference type="ARBA" id="ARBA00047552"/>
    </source>
</evidence>
<comment type="domain">
    <text evidence="11">ValRS has two distinct active sites: one for aminoacylation and one for editing. The misactivated threonine is translocated from the active site to the editing site.</text>
</comment>
<dbReference type="GO" id="GO:0005524">
    <property type="term" value="F:ATP binding"/>
    <property type="evidence" value="ECO:0007669"/>
    <property type="project" value="UniProtKB-UniRule"/>
</dbReference>
<comment type="subcellular location">
    <subcellularLocation>
        <location evidence="1 11">Cytoplasm</location>
    </subcellularLocation>
</comment>
<proteinExistence type="inferred from homology"/>
<dbReference type="InterPro" id="IPR009008">
    <property type="entry name" value="Val/Leu/Ile-tRNA-synth_edit"/>
</dbReference>
<dbReference type="GO" id="GO:0006438">
    <property type="term" value="P:valyl-tRNA aminoacylation"/>
    <property type="evidence" value="ECO:0007669"/>
    <property type="project" value="UniProtKB-UniRule"/>
</dbReference>
<keyword evidence="9 11" id="KW-0030">Aminoacyl-tRNA synthetase</keyword>
<evidence type="ECO:0000313" key="16">
    <source>
        <dbReference type="Proteomes" id="UP000194141"/>
    </source>
</evidence>
<dbReference type="OrthoDB" id="9810365at2"/>
<organism evidence="15 16">
    <name type="scientific">Desulfurella amilsii</name>
    <dbReference type="NCBI Taxonomy" id="1562698"/>
    <lineage>
        <taxon>Bacteria</taxon>
        <taxon>Pseudomonadati</taxon>
        <taxon>Campylobacterota</taxon>
        <taxon>Desulfurellia</taxon>
        <taxon>Desulfurellales</taxon>
        <taxon>Desulfurellaceae</taxon>
        <taxon>Desulfurella</taxon>
    </lineage>
</organism>
<dbReference type="PRINTS" id="PR00986">
    <property type="entry name" value="TRNASYNTHVAL"/>
</dbReference>
<dbReference type="NCBIfam" id="TIGR00422">
    <property type="entry name" value="valS"/>
    <property type="match status" value="1"/>
</dbReference>
<evidence type="ECO:0000259" key="14">
    <source>
        <dbReference type="Pfam" id="PF10458"/>
    </source>
</evidence>
<keyword evidence="6 11" id="KW-0067">ATP-binding</keyword>
<dbReference type="Proteomes" id="UP000194141">
    <property type="component" value="Unassembled WGS sequence"/>
</dbReference>
<feature type="domain" description="Aminoacyl-tRNA synthetase class Ia" evidence="12">
    <location>
        <begin position="12"/>
        <end position="558"/>
    </location>
</feature>
<dbReference type="NCBIfam" id="NF004349">
    <property type="entry name" value="PRK05729.1"/>
    <property type="match status" value="1"/>
</dbReference>
<accession>A0A1X4XUB9</accession>
<evidence type="ECO:0000313" key="15">
    <source>
        <dbReference type="EMBL" id="OSS41129.1"/>
    </source>
</evidence>
<evidence type="ECO:0000256" key="9">
    <source>
        <dbReference type="ARBA" id="ARBA00023146"/>
    </source>
</evidence>
<comment type="domain">
    <text evidence="11">The C-terminal coiled-coil domain is crucial for aminoacylation activity.</text>
</comment>
<evidence type="ECO:0000256" key="8">
    <source>
        <dbReference type="ARBA" id="ARBA00023054"/>
    </source>
</evidence>
<dbReference type="CDD" id="cd00817">
    <property type="entry name" value="ValRS_core"/>
    <property type="match status" value="1"/>
</dbReference>
<dbReference type="InterPro" id="IPR033705">
    <property type="entry name" value="Anticodon_Ia_Val"/>
</dbReference>
<dbReference type="InterPro" id="IPR010978">
    <property type="entry name" value="tRNA-bd_arm"/>
</dbReference>
<dbReference type="InterPro" id="IPR002300">
    <property type="entry name" value="aa-tRNA-synth_Ia"/>
</dbReference>
<comment type="catalytic activity">
    <reaction evidence="10 11">
        <text>tRNA(Val) + L-valine + ATP = L-valyl-tRNA(Val) + AMP + diphosphate</text>
        <dbReference type="Rhea" id="RHEA:10704"/>
        <dbReference type="Rhea" id="RHEA-COMP:9672"/>
        <dbReference type="Rhea" id="RHEA-COMP:9708"/>
        <dbReference type="ChEBI" id="CHEBI:30616"/>
        <dbReference type="ChEBI" id="CHEBI:33019"/>
        <dbReference type="ChEBI" id="CHEBI:57762"/>
        <dbReference type="ChEBI" id="CHEBI:78442"/>
        <dbReference type="ChEBI" id="CHEBI:78537"/>
        <dbReference type="ChEBI" id="CHEBI:456215"/>
        <dbReference type="EC" id="6.1.1.9"/>
    </reaction>
</comment>
<keyword evidence="7 11" id="KW-0648">Protein biosynthesis</keyword>
<dbReference type="InterPro" id="IPR009080">
    <property type="entry name" value="tRNAsynth_Ia_anticodon-bd"/>
</dbReference>
<feature type="binding site" evidence="11">
    <location>
        <position position="521"/>
    </location>
    <ligand>
        <name>ATP</name>
        <dbReference type="ChEBI" id="CHEBI:30616"/>
    </ligand>
</feature>
<evidence type="ECO:0000256" key="7">
    <source>
        <dbReference type="ARBA" id="ARBA00022917"/>
    </source>
</evidence>
<evidence type="ECO:0000256" key="4">
    <source>
        <dbReference type="ARBA" id="ARBA00022598"/>
    </source>
</evidence>
<dbReference type="Gene3D" id="1.10.287.380">
    <property type="entry name" value="Valyl-tRNA synthetase, C-terminal domain"/>
    <property type="match status" value="1"/>
</dbReference>
<keyword evidence="4 11" id="KW-0436">Ligase</keyword>
<comment type="function">
    <text evidence="11">Catalyzes the attachment of valine to tRNA(Val). As ValRS can inadvertently accommodate and process structurally similar amino acids such as threonine, to avoid such errors, it has a 'posttransfer' editing activity that hydrolyzes mischarged Thr-tRNA(Val) in a tRNA-dependent manner.</text>
</comment>
<dbReference type="CDD" id="cd07962">
    <property type="entry name" value="Anticodon_Ia_Val"/>
    <property type="match status" value="1"/>
</dbReference>
<evidence type="ECO:0000259" key="13">
    <source>
        <dbReference type="Pfam" id="PF08264"/>
    </source>
</evidence>
<dbReference type="RefSeq" id="WP_086034790.1">
    <property type="nucleotide sequence ID" value="NZ_MDSU01000020.1"/>
</dbReference>
<comment type="similarity">
    <text evidence="11">Belongs to the class-I aminoacyl-tRNA synthetase family. ValS type 1 subfamily.</text>
</comment>
<gene>
    <name evidence="11" type="primary">valS</name>
    <name evidence="15" type="ORF">DESAMIL20_2067</name>
</gene>
<dbReference type="GO" id="GO:0002161">
    <property type="term" value="F:aminoacyl-tRNA deacylase activity"/>
    <property type="evidence" value="ECO:0007669"/>
    <property type="project" value="InterPro"/>
</dbReference>
<dbReference type="InterPro" id="IPR001412">
    <property type="entry name" value="aa-tRNA-synth_I_CS"/>
</dbReference>
<dbReference type="PANTHER" id="PTHR11946">
    <property type="entry name" value="VALYL-TRNA SYNTHETASES"/>
    <property type="match status" value="1"/>
</dbReference>
<protein>
    <recommendedName>
        <fullName evidence="11">Valine--tRNA ligase</fullName>
        <ecNumber evidence="11">6.1.1.9</ecNumber>
    </recommendedName>
    <alternativeName>
        <fullName evidence="11">Valyl-tRNA synthetase</fullName>
        <shortName evidence="11">ValRS</shortName>
    </alternativeName>
</protein>
<dbReference type="SUPFAM" id="SSF50677">
    <property type="entry name" value="ValRS/IleRS/LeuRS editing domain"/>
    <property type="match status" value="1"/>
</dbReference>
<evidence type="ECO:0000256" key="11">
    <source>
        <dbReference type="HAMAP-Rule" id="MF_02004"/>
    </source>
</evidence>
<dbReference type="Pfam" id="PF00133">
    <property type="entry name" value="tRNA-synt_1"/>
    <property type="match status" value="1"/>
</dbReference>
<evidence type="ECO:0000259" key="12">
    <source>
        <dbReference type="Pfam" id="PF00133"/>
    </source>
</evidence>
<dbReference type="Gene3D" id="3.40.50.620">
    <property type="entry name" value="HUPs"/>
    <property type="match status" value="2"/>
</dbReference>
<dbReference type="PROSITE" id="PS00178">
    <property type="entry name" value="AA_TRNA_LIGASE_I"/>
    <property type="match status" value="1"/>
</dbReference>
<evidence type="ECO:0000256" key="1">
    <source>
        <dbReference type="ARBA" id="ARBA00004496"/>
    </source>
</evidence>
<dbReference type="InterPro" id="IPR014729">
    <property type="entry name" value="Rossmann-like_a/b/a_fold"/>
</dbReference>
<dbReference type="Pfam" id="PF08264">
    <property type="entry name" value="Anticodon_1"/>
    <property type="match status" value="1"/>
</dbReference>
<dbReference type="SUPFAM" id="SSF46589">
    <property type="entry name" value="tRNA-binding arm"/>
    <property type="match status" value="1"/>
</dbReference>
<dbReference type="HAMAP" id="MF_02004">
    <property type="entry name" value="Val_tRNA_synth_type1"/>
    <property type="match status" value="1"/>
</dbReference>
<dbReference type="Pfam" id="PF10458">
    <property type="entry name" value="Val_tRNA-synt_C"/>
    <property type="match status" value="1"/>
</dbReference>
<keyword evidence="8 11" id="KW-0175">Coiled coil</keyword>
<dbReference type="AlphaFoldDB" id="A0A1X4XUB9"/>
<keyword evidence="16" id="KW-1185">Reference proteome</keyword>
<keyword evidence="3 11" id="KW-0963">Cytoplasm</keyword>
<feature type="domain" description="Methionyl/Valyl/Leucyl/Isoleucyl-tRNA synthetase anticodon-binding" evidence="13">
    <location>
        <begin position="601"/>
        <end position="741"/>
    </location>
</feature>
<comment type="caution">
    <text evidence="15">The sequence shown here is derived from an EMBL/GenBank/DDBJ whole genome shotgun (WGS) entry which is preliminary data.</text>
</comment>
<dbReference type="EC" id="6.1.1.9" evidence="11"/>
<dbReference type="InterPro" id="IPR002303">
    <property type="entry name" value="Valyl-tRNA_ligase"/>
</dbReference>
<dbReference type="GO" id="GO:0005829">
    <property type="term" value="C:cytosol"/>
    <property type="evidence" value="ECO:0007669"/>
    <property type="project" value="TreeGrafter"/>
</dbReference>
<keyword evidence="5 11" id="KW-0547">Nucleotide-binding</keyword>
<name>A0A1X4XUB9_9BACT</name>
<comment type="subunit">
    <text evidence="2 11">Monomer.</text>
</comment>
<feature type="domain" description="Valyl-tRNA synthetase tRNA-binding arm" evidence="14">
    <location>
        <begin position="800"/>
        <end position="864"/>
    </location>
</feature>
<dbReference type="SUPFAM" id="SSF47323">
    <property type="entry name" value="Anticodon-binding domain of a subclass of class I aminoacyl-tRNA synthetases"/>
    <property type="match status" value="1"/>
</dbReference>
<dbReference type="FunFam" id="3.40.50.620:FF:000098">
    <property type="entry name" value="Valine--tRNA ligase"/>
    <property type="match status" value="1"/>
</dbReference>
<dbReference type="EMBL" id="MDSU01000020">
    <property type="protein sequence ID" value="OSS41129.1"/>
    <property type="molecule type" value="Genomic_DNA"/>
</dbReference>